<dbReference type="AlphaFoldDB" id="A0A0S4U056"/>
<name>A0A0S4U056_RALSL</name>
<dbReference type="InterPro" id="IPR031796">
    <property type="entry name" value="DUF5076"/>
</dbReference>
<protein>
    <recommendedName>
        <fullName evidence="2">DUF5076 domain-containing protein</fullName>
    </recommendedName>
</protein>
<sequence length="100" mass="11199">MNERSIPAAALRDQDAVEMLRVWIAEQKLHCSMKVGMYLETMDIPEEDAWGVILADVTRHLANAMKSGCSANRDVSIEKIKESYLKELANLKSDADGDFV</sequence>
<dbReference type="Gene3D" id="3.30.2370.10">
    <property type="entry name" value="putative pyruvate dehydrogenase"/>
    <property type="match status" value="1"/>
</dbReference>
<reference evidence="1" key="1">
    <citation type="submission" date="2015-10" db="EMBL/GenBank/DDBJ databases">
        <authorList>
            <person name="Gilbert D.G."/>
        </authorList>
    </citation>
    <scope>NUCLEOTIDE SEQUENCE</scope>
    <source>
        <strain evidence="1">Phyl III-seqv23</strain>
    </source>
</reference>
<evidence type="ECO:0000313" key="1">
    <source>
        <dbReference type="EMBL" id="CUV15609.1"/>
    </source>
</evidence>
<organism evidence="1">
    <name type="scientific">Ralstonia solanacearum</name>
    <name type="common">Pseudomonas solanacearum</name>
    <dbReference type="NCBI Taxonomy" id="305"/>
    <lineage>
        <taxon>Bacteria</taxon>
        <taxon>Pseudomonadati</taxon>
        <taxon>Pseudomonadota</taxon>
        <taxon>Betaproteobacteria</taxon>
        <taxon>Burkholderiales</taxon>
        <taxon>Burkholderiaceae</taxon>
        <taxon>Ralstonia</taxon>
        <taxon>Ralstonia solanacearum species complex</taxon>
    </lineage>
</organism>
<dbReference type="EMBL" id="LN899819">
    <property type="protein sequence ID" value="CUV15609.1"/>
    <property type="molecule type" value="Genomic_DNA"/>
</dbReference>
<evidence type="ECO:0008006" key="2">
    <source>
        <dbReference type="Google" id="ProtNLM"/>
    </source>
</evidence>
<proteinExistence type="predicted"/>
<gene>
    <name evidence="1" type="ORF">RUN39_v1_1780003</name>
</gene>
<accession>A0A0S4U056</accession>
<dbReference type="Pfam" id="PF16826">
    <property type="entry name" value="DUF5076"/>
    <property type="match status" value="1"/>
</dbReference>